<dbReference type="PANTHER" id="PTHR47235:SF1">
    <property type="entry name" value="BLR6548 PROTEIN"/>
    <property type="match status" value="1"/>
</dbReference>
<organism evidence="7 8">
    <name type="scientific">Govanella unica</name>
    <dbReference type="NCBI Taxonomy" id="2975056"/>
    <lineage>
        <taxon>Bacteria</taxon>
        <taxon>Pseudomonadati</taxon>
        <taxon>Pseudomonadota</taxon>
        <taxon>Alphaproteobacteria</taxon>
        <taxon>Emcibacterales</taxon>
        <taxon>Govanellaceae</taxon>
        <taxon>Govanella</taxon>
    </lineage>
</organism>
<dbReference type="Proteomes" id="UP001141619">
    <property type="component" value="Unassembled WGS sequence"/>
</dbReference>
<dbReference type="EMBL" id="JANWOI010000001">
    <property type="protein sequence ID" value="MDA5192492.1"/>
    <property type="molecule type" value="Genomic_DNA"/>
</dbReference>
<keyword evidence="3 5" id="KW-0732">Signal</keyword>
<dbReference type="Pfam" id="PF13458">
    <property type="entry name" value="Peripla_BP_6"/>
    <property type="match status" value="1"/>
</dbReference>
<feature type="domain" description="Leucine-binding protein" evidence="6">
    <location>
        <begin position="30"/>
        <end position="378"/>
    </location>
</feature>
<evidence type="ECO:0000313" key="7">
    <source>
        <dbReference type="EMBL" id="MDA5192492.1"/>
    </source>
</evidence>
<dbReference type="InterPro" id="IPR028082">
    <property type="entry name" value="Peripla_BP_I"/>
</dbReference>
<keyword evidence="4" id="KW-0029">Amino-acid transport</keyword>
<evidence type="ECO:0000256" key="3">
    <source>
        <dbReference type="ARBA" id="ARBA00022729"/>
    </source>
</evidence>
<feature type="signal peptide" evidence="5">
    <location>
        <begin position="1"/>
        <end position="21"/>
    </location>
</feature>
<reference evidence="7" key="1">
    <citation type="submission" date="2022-08" db="EMBL/GenBank/DDBJ databases">
        <authorList>
            <person name="Vandamme P."/>
            <person name="Hettiarachchi A."/>
            <person name="Peeters C."/>
            <person name="Cnockaert M."/>
            <person name="Carlier A."/>
        </authorList>
    </citation>
    <scope>NUCLEOTIDE SEQUENCE</scope>
    <source>
        <strain evidence="7">LMG 31809</strain>
    </source>
</reference>
<dbReference type="InterPro" id="IPR028081">
    <property type="entry name" value="Leu-bd"/>
</dbReference>
<evidence type="ECO:0000256" key="5">
    <source>
        <dbReference type="SAM" id="SignalP"/>
    </source>
</evidence>
<comment type="caution">
    <text evidence="7">The sequence shown here is derived from an EMBL/GenBank/DDBJ whole genome shotgun (WGS) entry which is preliminary data.</text>
</comment>
<reference evidence="7" key="2">
    <citation type="journal article" date="2023" name="Syst. Appl. Microbiol.">
        <title>Govania unica gen. nov., sp. nov., a rare biosphere bacterium that represents a novel family in the class Alphaproteobacteria.</title>
        <authorList>
            <person name="Vandamme P."/>
            <person name="Peeters C."/>
            <person name="Hettiarachchi A."/>
            <person name="Cnockaert M."/>
            <person name="Carlier A."/>
        </authorList>
    </citation>
    <scope>NUCLEOTIDE SEQUENCE</scope>
    <source>
        <strain evidence="7">LMG 31809</strain>
    </source>
</reference>
<keyword evidence="2" id="KW-0813">Transport</keyword>
<dbReference type="AlphaFoldDB" id="A0A9X3TVK1"/>
<dbReference type="GO" id="GO:0006865">
    <property type="term" value="P:amino acid transport"/>
    <property type="evidence" value="ECO:0007669"/>
    <property type="project" value="UniProtKB-KW"/>
</dbReference>
<gene>
    <name evidence="7" type="ORF">NYP16_00775</name>
</gene>
<accession>A0A9X3TVK1</accession>
<dbReference type="RefSeq" id="WP_274942198.1">
    <property type="nucleotide sequence ID" value="NZ_JANWOI010000001.1"/>
</dbReference>
<evidence type="ECO:0000259" key="6">
    <source>
        <dbReference type="Pfam" id="PF13458"/>
    </source>
</evidence>
<feature type="chain" id="PRO_5040896390" evidence="5">
    <location>
        <begin position="22"/>
        <end position="391"/>
    </location>
</feature>
<dbReference type="InterPro" id="IPR000709">
    <property type="entry name" value="Leu_Ile_Val-bd"/>
</dbReference>
<evidence type="ECO:0000256" key="1">
    <source>
        <dbReference type="ARBA" id="ARBA00010062"/>
    </source>
</evidence>
<dbReference type="CDD" id="cd19978">
    <property type="entry name" value="PBP1_ABC_ligand_binding-like"/>
    <property type="match status" value="1"/>
</dbReference>
<evidence type="ECO:0000256" key="4">
    <source>
        <dbReference type="ARBA" id="ARBA00022970"/>
    </source>
</evidence>
<dbReference type="SUPFAM" id="SSF53822">
    <property type="entry name" value="Periplasmic binding protein-like I"/>
    <property type="match status" value="1"/>
</dbReference>
<comment type="similarity">
    <text evidence="1">Belongs to the leucine-binding protein family.</text>
</comment>
<sequence length="391" mass="41794">MVCRSLVFMFFILLGIAPAAARDMAGAGDLKIGMTAALSGPVSYLGRSMRAGIESYFAEVNATGGIHGRRLKLVVRDDAYDPPTAAHNILSLIEQDQVLGIIGSVGTPTAVKTIPIARAHDILFFAAMSGASILRPVDGDPVIVNFRASYAEETDAMLDVILARGIRPEEIAFFTQNDSYGNDGYAGALRALETRGFQHGASLPRGRYERGTLDVENALITLLDAHRPIKAVIMVGAYAPNAKFIRLARQVFTKAIFLNLSFVGSAALKDALKNTGQGVIVTEVVPPVTSNLRAVTSYRAAMSRYGGGVTTGVISLEGYLAARVLVAGLRAAGPRPSRKDLITAMHRLGSFDIGLDEPLILDARDLQASHRVWPMVIHNGAFEPLITAIKP</sequence>
<keyword evidence="8" id="KW-1185">Reference proteome</keyword>
<name>A0A9X3TVK1_9PROT</name>
<protein>
    <submittedName>
        <fullName evidence="7">ABC transporter substrate-binding protein</fullName>
    </submittedName>
</protein>
<dbReference type="PRINTS" id="PR00337">
    <property type="entry name" value="LEUILEVALBP"/>
</dbReference>
<proteinExistence type="inferred from homology"/>
<dbReference type="Gene3D" id="3.40.50.2300">
    <property type="match status" value="2"/>
</dbReference>
<evidence type="ECO:0000313" key="8">
    <source>
        <dbReference type="Proteomes" id="UP001141619"/>
    </source>
</evidence>
<dbReference type="PANTHER" id="PTHR47235">
    <property type="entry name" value="BLR6548 PROTEIN"/>
    <property type="match status" value="1"/>
</dbReference>
<evidence type="ECO:0000256" key="2">
    <source>
        <dbReference type="ARBA" id="ARBA00022448"/>
    </source>
</evidence>